<gene>
    <name evidence="1" type="ORF">QE404_000461</name>
</gene>
<evidence type="ECO:0000313" key="2">
    <source>
        <dbReference type="Proteomes" id="UP001225072"/>
    </source>
</evidence>
<protein>
    <recommendedName>
        <fullName evidence="3">Lipoprotein</fullName>
    </recommendedName>
</protein>
<evidence type="ECO:0008006" key="3">
    <source>
        <dbReference type="Google" id="ProtNLM"/>
    </source>
</evidence>
<sequence length="150" mass="17575">MFRSILPVFCAAFFTGCEKEYRRPDHYKVDLFADERQEGKAYVMDRKECFDNSDMVISSSALKLTDSSKGRGKPVFIYKINSGELLKTTRDSVVEYPLEFISPQKLKFRKDSSVYVYLKKLEGYRFLAKEKNLKYQWLRGASVYSVQKDK</sequence>
<comment type="caution">
    <text evidence="1">The sequence shown here is derived from an EMBL/GenBank/DDBJ whole genome shotgun (WGS) entry which is preliminary data.</text>
</comment>
<organism evidence="1 2">
    <name type="scientific">Chryseobacterium camelliae</name>
    <dbReference type="NCBI Taxonomy" id="1265445"/>
    <lineage>
        <taxon>Bacteria</taxon>
        <taxon>Pseudomonadati</taxon>
        <taxon>Bacteroidota</taxon>
        <taxon>Flavobacteriia</taxon>
        <taxon>Flavobacteriales</taxon>
        <taxon>Weeksellaceae</taxon>
        <taxon>Chryseobacterium group</taxon>
        <taxon>Chryseobacterium</taxon>
    </lineage>
</organism>
<dbReference type="PROSITE" id="PS51257">
    <property type="entry name" value="PROKAR_LIPOPROTEIN"/>
    <property type="match status" value="1"/>
</dbReference>
<evidence type="ECO:0000313" key="1">
    <source>
        <dbReference type="EMBL" id="MDQ1095314.1"/>
    </source>
</evidence>
<keyword evidence="2" id="KW-1185">Reference proteome</keyword>
<dbReference type="RefSeq" id="WP_307445962.1">
    <property type="nucleotide sequence ID" value="NZ_JAUTAL010000001.1"/>
</dbReference>
<name>A0ABU0TE20_9FLAO</name>
<accession>A0ABU0TE20</accession>
<dbReference type="EMBL" id="JAUTAL010000001">
    <property type="protein sequence ID" value="MDQ1095314.1"/>
    <property type="molecule type" value="Genomic_DNA"/>
</dbReference>
<dbReference type="Proteomes" id="UP001225072">
    <property type="component" value="Unassembled WGS sequence"/>
</dbReference>
<proteinExistence type="predicted"/>
<reference evidence="1 2" key="1">
    <citation type="submission" date="2023-07" db="EMBL/GenBank/DDBJ databases">
        <title>Functional and genomic diversity of the sorghum phyllosphere microbiome.</title>
        <authorList>
            <person name="Shade A."/>
        </authorList>
    </citation>
    <scope>NUCLEOTIDE SEQUENCE [LARGE SCALE GENOMIC DNA]</scope>
    <source>
        <strain evidence="1 2">SORGH_AS_1064</strain>
    </source>
</reference>